<dbReference type="SMART" id="SM00283">
    <property type="entry name" value="MA"/>
    <property type="match status" value="1"/>
</dbReference>
<evidence type="ECO:0000256" key="3">
    <source>
        <dbReference type="ARBA" id="ARBA00022692"/>
    </source>
</evidence>
<evidence type="ECO:0000259" key="12">
    <source>
        <dbReference type="PROSITE" id="PS50885"/>
    </source>
</evidence>
<feature type="domain" description="Methyl-accepting transducer" evidence="10">
    <location>
        <begin position="267"/>
        <end position="503"/>
    </location>
</feature>
<dbReference type="CDD" id="cd11386">
    <property type="entry name" value="MCP_signal"/>
    <property type="match status" value="1"/>
</dbReference>
<dbReference type="GO" id="GO:0005886">
    <property type="term" value="C:plasma membrane"/>
    <property type="evidence" value="ECO:0007669"/>
    <property type="project" value="UniProtKB-SubCell"/>
</dbReference>
<name>A0AA51RVC1_9GAMM</name>
<feature type="transmembrane region" description="Helical" evidence="9">
    <location>
        <begin position="12"/>
        <end position="30"/>
    </location>
</feature>
<dbReference type="SMART" id="SM00304">
    <property type="entry name" value="HAMP"/>
    <property type="match status" value="1"/>
</dbReference>
<evidence type="ECO:0000256" key="6">
    <source>
        <dbReference type="ARBA" id="ARBA00023224"/>
    </source>
</evidence>
<dbReference type="PROSITE" id="PS50111">
    <property type="entry name" value="CHEMOTAXIS_TRANSDUC_2"/>
    <property type="match status" value="1"/>
</dbReference>
<dbReference type="InterPro" id="IPR000727">
    <property type="entry name" value="T_SNARE_dom"/>
</dbReference>
<dbReference type="Pfam" id="PF00672">
    <property type="entry name" value="HAMP"/>
    <property type="match status" value="1"/>
</dbReference>
<dbReference type="FunFam" id="1.10.287.950:FF:000001">
    <property type="entry name" value="Methyl-accepting chemotaxis sensory transducer"/>
    <property type="match status" value="1"/>
</dbReference>
<dbReference type="Pfam" id="PF00015">
    <property type="entry name" value="MCPsignal"/>
    <property type="match status" value="1"/>
</dbReference>
<dbReference type="KEGG" id="plei:Q9312_05825"/>
<protein>
    <submittedName>
        <fullName evidence="13">Methyl-accepting chemotaxis protein</fullName>
    </submittedName>
</protein>
<evidence type="ECO:0000256" key="2">
    <source>
        <dbReference type="ARBA" id="ARBA00022519"/>
    </source>
</evidence>
<dbReference type="InterPro" id="IPR003660">
    <property type="entry name" value="HAMP_dom"/>
</dbReference>
<evidence type="ECO:0000259" key="10">
    <source>
        <dbReference type="PROSITE" id="PS50111"/>
    </source>
</evidence>
<dbReference type="CDD" id="cd06225">
    <property type="entry name" value="HAMP"/>
    <property type="match status" value="1"/>
</dbReference>
<evidence type="ECO:0000256" key="7">
    <source>
        <dbReference type="ARBA" id="ARBA00029447"/>
    </source>
</evidence>
<dbReference type="PROSITE" id="PS50885">
    <property type="entry name" value="HAMP"/>
    <property type="match status" value="1"/>
</dbReference>
<dbReference type="PANTHER" id="PTHR32089:SF119">
    <property type="entry name" value="METHYL-ACCEPTING CHEMOTAXIS PROTEIN CTPL"/>
    <property type="match status" value="1"/>
</dbReference>
<feature type="domain" description="T-SNARE coiled-coil homology" evidence="11">
    <location>
        <begin position="454"/>
        <end position="516"/>
    </location>
</feature>
<feature type="transmembrane region" description="Helical" evidence="9">
    <location>
        <begin position="181"/>
        <end position="206"/>
    </location>
</feature>
<reference evidence="13 14" key="1">
    <citation type="submission" date="2023-08" db="EMBL/GenBank/DDBJ databases">
        <title>Pleionea litopenaei sp. nov., isolated from stomach of juvenile Litopenaeus vannamei.</title>
        <authorList>
            <person name="Rho A.M."/>
            <person name="Hwang C.Y."/>
        </authorList>
    </citation>
    <scope>NUCLEOTIDE SEQUENCE [LARGE SCALE GENOMIC DNA]</scope>
    <source>
        <strain evidence="13 14">HL-JVS1</strain>
    </source>
</reference>
<keyword evidence="2" id="KW-1003">Cell membrane</keyword>
<evidence type="ECO:0000313" key="13">
    <source>
        <dbReference type="EMBL" id="WMS88431.1"/>
    </source>
</evidence>
<keyword evidence="4 9" id="KW-1133">Transmembrane helix</keyword>
<evidence type="ECO:0000256" key="5">
    <source>
        <dbReference type="ARBA" id="ARBA00023136"/>
    </source>
</evidence>
<keyword evidence="14" id="KW-1185">Reference proteome</keyword>
<dbReference type="SUPFAM" id="SSF58104">
    <property type="entry name" value="Methyl-accepting chemotaxis protein (MCP) signaling domain"/>
    <property type="match status" value="1"/>
</dbReference>
<feature type="domain" description="HAMP" evidence="12">
    <location>
        <begin position="208"/>
        <end position="262"/>
    </location>
</feature>
<dbReference type="InterPro" id="IPR004089">
    <property type="entry name" value="MCPsignal_dom"/>
</dbReference>
<comment type="subcellular location">
    <subcellularLocation>
        <location evidence="1">Cell inner membrane</location>
        <topology evidence="1">Multi-pass membrane protein</topology>
    </subcellularLocation>
</comment>
<evidence type="ECO:0000256" key="1">
    <source>
        <dbReference type="ARBA" id="ARBA00004429"/>
    </source>
</evidence>
<evidence type="ECO:0000256" key="8">
    <source>
        <dbReference type="PROSITE-ProRule" id="PRU00284"/>
    </source>
</evidence>
<accession>A0AA51RVC1</accession>
<sequence length="539" mass="59114">MNFFRKLGLRQKILLIPSLGAISFLAYMLVSTNTALHNQQLLETARDNHFPALQLADKALVEFERVKETLSAAVTTGDDDTLQLAKQRADNLATHFRDIQNIDSLYSQEIRTISDGFQSYFRDAYQISTEMMSGTADFSTLGDRTERLNKTYDQAHSQLTRFRNQLDATFKNSIELANSQAANMVTVGFIVGGITIVVLFGVSIPISSAIRTNMNRVIASLKDIAQEDGDLTVRLRTESKDEIGELVFWFNSFIEKLQEVIKQVVGSTAPVAELVHSLTQLSEEAQQGNATQRDSADQTKRAVDDMNVSVSRVANNAADAAEAAQMANDETDKGRKVVERTVQSINSLAHNITEASEVISQLESDSNSVSMVLDVIKGIAEQTNLLALNAAIEAARAGEQGRGFAVVADEVRSLASRTQESTEEIHKIIEKLQSAARSAVGVMSSSTQQAEQSVSSAGEAGESLSTISETINRINSMNMEIARSTDEQQSVASIIVKRMTDIHERTESASERADRLNQASEQLQHMATELEQVVAQFKV</sequence>
<keyword evidence="6 8" id="KW-0807">Transducer</keyword>
<gene>
    <name evidence="13" type="ORF">Q9312_05825</name>
</gene>
<dbReference type="Gene3D" id="1.10.287.950">
    <property type="entry name" value="Methyl-accepting chemotaxis protein"/>
    <property type="match status" value="1"/>
</dbReference>
<keyword evidence="5 9" id="KW-0472">Membrane</keyword>
<keyword evidence="2" id="KW-0997">Cell inner membrane</keyword>
<dbReference type="EMBL" id="CP133548">
    <property type="protein sequence ID" value="WMS88431.1"/>
    <property type="molecule type" value="Genomic_DNA"/>
</dbReference>
<evidence type="ECO:0000256" key="9">
    <source>
        <dbReference type="SAM" id="Phobius"/>
    </source>
</evidence>
<dbReference type="PANTHER" id="PTHR32089">
    <property type="entry name" value="METHYL-ACCEPTING CHEMOTAXIS PROTEIN MCPB"/>
    <property type="match status" value="1"/>
</dbReference>
<proteinExistence type="inferred from homology"/>
<dbReference type="Proteomes" id="UP001239782">
    <property type="component" value="Chromosome"/>
</dbReference>
<dbReference type="RefSeq" id="WP_309203645.1">
    <property type="nucleotide sequence ID" value="NZ_CP133548.1"/>
</dbReference>
<keyword evidence="3 9" id="KW-0812">Transmembrane</keyword>
<organism evidence="13 14">
    <name type="scientific">Pleionea litopenaei</name>
    <dbReference type="NCBI Taxonomy" id="3070815"/>
    <lineage>
        <taxon>Bacteria</taxon>
        <taxon>Pseudomonadati</taxon>
        <taxon>Pseudomonadota</taxon>
        <taxon>Gammaproteobacteria</taxon>
        <taxon>Oceanospirillales</taxon>
        <taxon>Pleioneaceae</taxon>
        <taxon>Pleionea</taxon>
    </lineage>
</organism>
<dbReference type="PROSITE" id="PS50192">
    <property type="entry name" value="T_SNARE"/>
    <property type="match status" value="1"/>
</dbReference>
<evidence type="ECO:0000313" key="14">
    <source>
        <dbReference type="Proteomes" id="UP001239782"/>
    </source>
</evidence>
<evidence type="ECO:0000256" key="4">
    <source>
        <dbReference type="ARBA" id="ARBA00022989"/>
    </source>
</evidence>
<evidence type="ECO:0000259" key="11">
    <source>
        <dbReference type="PROSITE" id="PS50192"/>
    </source>
</evidence>
<comment type="similarity">
    <text evidence="7">Belongs to the methyl-accepting chemotaxis (MCP) protein family.</text>
</comment>
<dbReference type="GO" id="GO:0006935">
    <property type="term" value="P:chemotaxis"/>
    <property type="evidence" value="ECO:0007669"/>
    <property type="project" value="UniProtKB-ARBA"/>
</dbReference>
<dbReference type="GO" id="GO:0007165">
    <property type="term" value="P:signal transduction"/>
    <property type="evidence" value="ECO:0007669"/>
    <property type="project" value="UniProtKB-KW"/>
</dbReference>
<dbReference type="AlphaFoldDB" id="A0AA51RVC1"/>